<feature type="region of interest" description="Disordered" evidence="1">
    <location>
        <begin position="1"/>
        <end position="23"/>
    </location>
</feature>
<feature type="region of interest" description="Disordered" evidence="1">
    <location>
        <begin position="71"/>
        <end position="110"/>
    </location>
</feature>
<feature type="compositionally biased region" description="Basic and acidic residues" evidence="1">
    <location>
        <begin position="93"/>
        <end position="110"/>
    </location>
</feature>
<proteinExistence type="predicted"/>
<accession>A0A0J6W5D7</accession>
<dbReference type="PATRIC" id="fig|1807.14.peg.1614"/>
<dbReference type="Proteomes" id="UP000036313">
    <property type="component" value="Unassembled WGS sequence"/>
</dbReference>
<organism evidence="2 3">
    <name type="scientific">Mycolicibacterium obuense</name>
    <dbReference type="NCBI Taxonomy" id="1807"/>
    <lineage>
        <taxon>Bacteria</taxon>
        <taxon>Bacillati</taxon>
        <taxon>Actinomycetota</taxon>
        <taxon>Actinomycetes</taxon>
        <taxon>Mycobacteriales</taxon>
        <taxon>Mycobacteriaceae</taxon>
        <taxon>Mycolicibacterium</taxon>
    </lineage>
</organism>
<protein>
    <submittedName>
        <fullName evidence="2">Uncharacterized protein</fullName>
    </submittedName>
</protein>
<dbReference type="EMBL" id="JYNU01000009">
    <property type="protein sequence ID" value="KMO77699.1"/>
    <property type="molecule type" value="Genomic_DNA"/>
</dbReference>
<sequence>MAQPIEVATLGGREHTDPGQGTVGVVGDLVEYPVQSLRQIVTGETGERQPRPTGTERLLRAGAEKEEAIVLDRPESRIGSRRGDLAQTQPQPRGDEVQHHSPRRRVVDTEQRLDGKPLMAQRFPNASVDVAAEVTTRLTRGGLHHQRHDTGHHPRKCLRRRIDPPSHREVEHHLASGEVELLHQQRASGCQDRGLPHAEILGQQFDLRRERGVERRRNRGKVRVGGYECLRIAGFRFCDGRRDLGPILMVGNVIGRRLVIRLDGEEVVQ</sequence>
<comment type="caution">
    <text evidence="2">The sequence shown here is derived from an EMBL/GenBank/DDBJ whole genome shotgun (WGS) entry which is preliminary data.</text>
</comment>
<evidence type="ECO:0000313" key="3">
    <source>
        <dbReference type="Proteomes" id="UP000036313"/>
    </source>
</evidence>
<dbReference type="AlphaFoldDB" id="A0A0J6W5D7"/>
<reference evidence="2 3" key="1">
    <citation type="journal article" date="2015" name="Genome Biol. Evol.">
        <title>Characterization of Three Mycobacterium spp. with Potential Use in Bioremediation by Genome Sequencing and Comparative Genomics.</title>
        <authorList>
            <person name="Das S."/>
            <person name="Pettersson B.M."/>
            <person name="Behra P.R."/>
            <person name="Ramesh M."/>
            <person name="Dasgupta S."/>
            <person name="Bhattacharya A."/>
            <person name="Kirsebom L.A."/>
        </authorList>
    </citation>
    <scope>NUCLEOTIDE SEQUENCE [LARGE SCALE GENOMIC DNA]</scope>
    <source>
        <strain evidence="2 3">DSM 44075</strain>
    </source>
</reference>
<evidence type="ECO:0000313" key="2">
    <source>
        <dbReference type="EMBL" id="KMO77699.1"/>
    </source>
</evidence>
<feature type="compositionally biased region" description="Basic and acidic residues" evidence="1">
    <location>
        <begin position="71"/>
        <end position="84"/>
    </location>
</feature>
<name>A0A0J6W5D7_9MYCO</name>
<gene>
    <name evidence="2" type="ORF">MOBUDSM44075_01604</name>
</gene>
<evidence type="ECO:0000256" key="1">
    <source>
        <dbReference type="SAM" id="MobiDB-lite"/>
    </source>
</evidence>